<evidence type="ECO:0000256" key="1">
    <source>
        <dbReference type="SAM" id="SignalP"/>
    </source>
</evidence>
<protein>
    <submittedName>
        <fullName evidence="2">Putative secreted protein</fullName>
    </submittedName>
</protein>
<feature type="signal peptide" evidence="1">
    <location>
        <begin position="1"/>
        <end position="25"/>
    </location>
</feature>
<evidence type="ECO:0000313" key="2">
    <source>
        <dbReference type="EMBL" id="MBW76623.1"/>
    </source>
</evidence>
<keyword evidence="1" id="KW-0732">Signal</keyword>
<accession>A0A2M4DGF8</accession>
<dbReference type="EMBL" id="GGFL01012445">
    <property type="protein sequence ID" value="MBW76623.1"/>
    <property type="molecule type" value="Transcribed_RNA"/>
</dbReference>
<dbReference type="AlphaFoldDB" id="A0A2M4DGF8"/>
<organism evidence="2">
    <name type="scientific">Anopheles darlingi</name>
    <name type="common">Mosquito</name>
    <dbReference type="NCBI Taxonomy" id="43151"/>
    <lineage>
        <taxon>Eukaryota</taxon>
        <taxon>Metazoa</taxon>
        <taxon>Ecdysozoa</taxon>
        <taxon>Arthropoda</taxon>
        <taxon>Hexapoda</taxon>
        <taxon>Insecta</taxon>
        <taxon>Pterygota</taxon>
        <taxon>Neoptera</taxon>
        <taxon>Endopterygota</taxon>
        <taxon>Diptera</taxon>
        <taxon>Nematocera</taxon>
        <taxon>Culicoidea</taxon>
        <taxon>Culicidae</taxon>
        <taxon>Anophelinae</taxon>
        <taxon>Anopheles</taxon>
    </lineage>
</organism>
<proteinExistence type="predicted"/>
<reference evidence="2" key="1">
    <citation type="submission" date="2018-01" db="EMBL/GenBank/DDBJ databases">
        <title>An insight into the sialome of Amazonian anophelines.</title>
        <authorList>
            <person name="Ribeiro J.M."/>
            <person name="Scarpassa V."/>
            <person name="Calvo E."/>
        </authorList>
    </citation>
    <scope>NUCLEOTIDE SEQUENCE</scope>
</reference>
<feature type="chain" id="PRO_5014746948" evidence="1">
    <location>
        <begin position="26"/>
        <end position="73"/>
    </location>
</feature>
<name>A0A2M4DGF8_ANODA</name>
<sequence length="73" mass="8228">MVMMVMMVMMMIVVMMLAGIASTAGGATATGTQATIDYRARHCRRYDDQILLLLLIASLRARRLIEHRRFLLG</sequence>